<sequence length="454" mass="51701">MVKKSNFKKDNIKKLNDFVASKFDDHDYESIEMEDLDINDEHVLTTNISLADQYHHQSSSKCGNNGSTSKNLAETFQKKINSVGDDNKICSNESFLEKIPKIAIVYDEYHSTHTSSLLGIESPENPQRLFEAYWYLKKNRVFEDKMIDLFNDFEKANEKDIMLVHSKTYLDFLKSYASKGGGFLGDSTYITESSYNVALKAVGGSIKAAELVIEGSYYSSFALVRPPGHHAGVDKYSGFCLLNNGAILARYLQKYHKYKKILILDWDAHSGNGTMDIFYQDPTVMTVSIHHDPRNYYPRTGFSDQLGDGKGKGYTLNIEMAKGAGDKDYQLVFNEIISHVLITYSPDFIICCCGFDGYYKEKNNKLNMTSEGYYEIGYWLKSNSSVPFVVLLEGGYHKYNGQLCHSFISGILGRKNPFIEKNIFSQYEKNMQKNIYIDTQKNLSKLKKLTSFGK</sequence>
<evidence type="ECO:0000259" key="2">
    <source>
        <dbReference type="Pfam" id="PF00850"/>
    </source>
</evidence>
<dbReference type="InterPro" id="IPR023801">
    <property type="entry name" value="His_deacetylse_dom"/>
</dbReference>
<dbReference type="Pfam" id="PF00850">
    <property type="entry name" value="Hist_deacetyl"/>
    <property type="match status" value="1"/>
</dbReference>
<dbReference type="CDD" id="cd09992">
    <property type="entry name" value="HDAC_classII"/>
    <property type="match status" value="1"/>
</dbReference>
<dbReference type="GO" id="GO:0004407">
    <property type="term" value="F:histone deacetylase activity"/>
    <property type="evidence" value="ECO:0007669"/>
    <property type="project" value="InterPro"/>
</dbReference>
<dbReference type="InterPro" id="IPR037138">
    <property type="entry name" value="His_deacetylse_dom_sf"/>
</dbReference>
<dbReference type="PANTHER" id="PTHR10625">
    <property type="entry name" value="HISTONE DEACETYLASE HDAC1-RELATED"/>
    <property type="match status" value="1"/>
</dbReference>
<comment type="caution">
    <text evidence="3">The sequence shown here is derived from an EMBL/GenBank/DDBJ whole genome shotgun (WGS) entry which is preliminary data.</text>
</comment>
<evidence type="ECO:0000313" key="3">
    <source>
        <dbReference type="EMBL" id="RQD81494.1"/>
    </source>
</evidence>
<dbReference type="GO" id="GO:0016787">
    <property type="term" value="F:hydrolase activity"/>
    <property type="evidence" value="ECO:0007669"/>
    <property type="project" value="UniProtKB-KW"/>
</dbReference>
<dbReference type="PRINTS" id="PR01270">
    <property type="entry name" value="HDASUPER"/>
</dbReference>
<accession>A0A3R7XR59</accession>
<dbReference type="PRINTS" id="PR01271">
    <property type="entry name" value="HISDACETLASE"/>
</dbReference>
<gene>
    <name evidence="3" type="ORF">D5R95_08035</name>
</gene>
<dbReference type="Proteomes" id="UP000284763">
    <property type="component" value="Unassembled WGS sequence"/>
</dbReference>
<dbReference type="GO" id="GO:0040029">
    <property type="term" value="P:epigenetic regulation of gene expression"/>
    <property type="evidence" value="ECO:0007669"/>
    <property type="project" value="TreeGrafter"/>
</dbReference>
<keyword evidence="1" id="KW-0378">Hydrolase</keyword>
<name>A0A3R7XR59_9EURY</name>
<dbReference type="InterPro" id="IPR023696">
    <property type="entry name" value="Ureohydrolase_dom_sf"/>
</dbReference>
<dbReference type="InterPro" id="IPR003084">
    <property type="entry name" value="HDAC_I/II"/>
</dbReference>
<dbReference type="Gene3D" id="3.40.800.20">
    <property type="entry name" value="Histone deacetylase domain"/>
    <property type="match status" value="1"/>
</dbReference>
<organism evidence="3 4">
    <name type="scientific">Methanosalsum natronophilum</name>
    <dbReference type="NCBI Taxonomy" id="768733"/>
    <lineage>
        <taxon>Archaea</taxon>
        <taxon>Methanobacteriati</taxon>
        <taxon>Methanobacteriota</taxon>
        <taxon>Stenosarchaea group</taxon>
        <taxon>Methanomicrobia</taxon>
        <taxon>Methanosarcinales</taxon>
        <taxon>Methanosarcinaceae</taxon>
        <taxon>Methanosalsum</taxon>
    </lineage>
</organism>
<evidence type="ECO:0000256" key="1">
    <source>
        <dbReference type="ARBA" id="ARBA00022801"/>
    </source>
</evidence>
<proteinExistence type="predicted"/>
<reference evidence="3 4" key="1">
    <citation type="submission" date="2018-08" db="EMBL/GenBank/DDBJ databases">
        <title>The metabolism and importance of syntrophic acetate oxidation coupled to methane or sulfide production in haloalkaline environments.</title>
        <authorList>
            <person name="Timmers P.H.A."/>
            <person name="Vavourakis C.D."/>
            <person name="Sorokin D.Y."/>
            <person name="Sinninghe Damste J.S."/>
            <person name="Muyzer G."/>
            <person name="Stams A.J.M."/>
            <person name="Plugge C.M."/>
        </authorList>
    </citation>
    <scope>NUCLEOTIDE SEQUENCE [LARGE SCALE GENOMIC DNA]</scope>
    <source>
        <strain evidence="3">MSAO_Arc3</strain>
    </source>
</reference>
<dbReference type="SUPFAM" id="SSF52768">
    <property type="entry name" value="Arginase/deacetylase"/>
    <property type="match status" value="1"/>
</dbReference>
<dbReference type="InterPro" id="IPR000286">
    <property type="entry name" value="HDACs"/>
</dbReference>
<dbReference type="AlphaFoldDB" id="A0A3R7XR59"/>
<dbReference type="RefSeq" id="WP_259132962.1">
    <property type="nucleotide sequence ID" value="NZ_JANUCS010000001.1"/>
</dbReference>
<dbReference type="EMBL" id="QZAB01000508">
    <property type="protein sequence ID" value="RQD81494.1"/>
    <property type="molecule type" value="Genomic_DNA"/>
</dbReference>
<evidence type="ECO:0000313" key="4">
    <source>
        <dbReference type="Proteomes" id="UP000284763"/>
    </source>
</evidence>
<feature type="domain" description="Histone deacetylase" evidence="2">
    <location>
        <begin position="123"/>
        <end position="401"/>
    </location>
</feature>
<protein>
    <recommendedName>
        <fullName evidence="2">Histone deacetylase domain-containing protein</fullName>
    </recommendedName>
</protein>